<dbReference type="PIR" id="E87333">
    <property type="entry name" value="E87333"/>
</dbReference>
<dbReference type="KEGG" id="ccr:CC_0680"/>
<name>Q9AAC2_CAUVC</name>
<organism evidence="2 3">
    <name type="scientific">Caulobacter vibrioides (strain ATCC 19089 / CIP 103742 / CB 15)</name>
    <name type="common">Caulobacter crescentus</name>
    <dbReference type="NCBI Taxonomy" id="190650"/>
    <lineage>
        <taxon>Bacteria</taxon>
        <taxon>Pseudomonadati</taxon>
        <taxon>Pseudomonadota</taxon>
        <taxon>Alphaproteobacteria</taxon>
        <taxon>Caulobacterales</taxon>
        <taxon>Caulobacteraceae</taxon>
        <taxon>Caulobacter</taxon>
    </lineage>
</organism>
<dbReference type="EnsemblBacteria" id="AAK22665">
    <property type="protein sequence ID" value="AAK22665"/>
    <property type="gene ID" value="CC_0680"/>
</dbReference>
<dbReference type="EMBL" id="AE005673">
    <property type="protein sequence ID" value="AAK22665.1"/>
    <property type="molecule type" value="Genomic_DNA"/>
</dbReference>
<dbReference type="STRING" id="190650.CC_0680"/>
<feature type="compositionally biased region" description="Basic and acidic residues" evidence="1">
    <location>
        <begin position="12"/>
        <end position="28"/>
    </location>
</feature>
<evidence type="ECO:0000313" key="2">
    <source>
        <dbReference type="EMBL" id="AAK22665.1"/>
    </source>
</evidence>
<dbReference type="BioCyc" id="CAULO:CC0680-MONOMER"/>
<keyword evidence="3" id="KW-1185">Reference proteome</keyword>
<feature type="region of interest" description="Disordered" evidence="1">
    <location>
        <begin position="1"/>
        <end position="40"/>
    </location>
</feature>
<gene>
    <name evidence="2" type="ordered locus">CC_0680</name>
</gene>
<accession>Q9AAC2</accession>
<protein>
    <submittedName>
        <fullName evidence="2">Uncharacterized protein</fullName>
    </submittedName>
</protein>
<reference evidence="2 3" key="1">
    <citation type="journal article" date="2001" name="Proc. Natl. Acad. Sci. U.S.A.">
        <title>Complete genome sequence of Caulobacter crescentus.</title>
        <authorList>
            <person name="Nierman W.C."/>
            <person name="Feldblyum T.V."/>
            <person name="Laub M.T."/>
            <person name="Paulsen I.T."/>
            <person name="Nelson K.E."/>
            <person name="Eisen J.A."/>
            <person name="Heidelberg J.F."/>
            <person name="Alley M.R."/>
            <person name="Ohta N."/>
            <person name="Maddock J.R."/>
            <person name="Potocka I."/>
            <person name="Nelson W.C."/>
            <person name="Newton A."/>
            <person name="Stephens C."/>
            <person name="Phadke N.D."/>
            <person name="Ely B."/>
            <person name="DeBoy R.T."/>
            <person name="Dodson R.J."/>
            <person name="Durkin A.S."/>
            <person name="Gwinn M.L."/>
            <person name="Haft D.H."/>
            <person name="Kolonay J.F."/>
            <person name="Smit J."/>
            <person name="Craven M.B."/>
            <person name="Khouri H."/>
            <person name="Shetty J."/>
            <person name="Berry K."/>
            <person name="Utterback T."/>
            <person name="Tran K."/>
            <person name="Wolf A."/>
            <person name="Vamathevan J."/>
            <person name="Ermolaeva M."/>
            <person name="White O."/>
            <person name="Salzberg S.L."/>
            <person name="Venter J.C."/>
            <person name="Shapiro L."/>
            <person name="Fraser C.M."/>
        </authorList>
    </citation>
    <scope>NUCLEOTIDE SEQUENCE [LARGE SCALE GENOMIC DNA]</scope>
    <source>
        <strain evidence="3">ATCC 19089 / CB15</strain>
    </source>
</reference>
<dbReference type="AlphaFoldDB" id="Q9AAC2"/>
<evidence type="ECO:0000256" key="1">
    <source>
        <dbReference type="SAM" id="MobiDB-lite"/>
    </source>
</evidence>
<evidence type="ECO:0000313" key="3">
    <source>
        <dbReference type="Proteomes" id="UP000001816"/>
    </source>
</evidence>
<dbReference type="HOGENOM" id="CLU_3286823_0_0_5"/>
<dbReference type="Proteomes" id="UP000001816">
    <property type="component" value="Chromosome"/>
</dbReference>
<sequence length="40" mass="4447">MLSGTSGEDDDGDRRRDPADDHPERKLEGLGLVRVRAPEQ</sequence>
<proteinExistence type="predicted"/>